<keyword evidence="1" id="KW-1133">Transmembrane helix</keyword>
<sequence length="104" mass="11510">MTQFSPLLKFSRAELLSAPALLWLSVLQLLWLSVSALLWQAALLSFHSANSPSDSWRVLFVSIRVLSSVASLPGRVERSARVCPGTDCIYVPIETWPQTRAGQL</sequence>
<evidence type="ECO:0000313" key="2">
    <source>
        <dbReference type="EMBL" id="CAG6757752.1"/>
    </source>
</evidence>
<dbReference type="EMBL" id="HBUF01547790">
    <property type="protein sequence ID" value="CAG6757752.1"/>
    <property type="molecule type" value="Transcribed_RNA"/>
</dbReference>
<accession>A0A8D9ELF6</accession>
<keyword evidence="1" id="KW-0472">Membrane</keyword>
<dbReference type="EMBL" id="HBUF01547789">
    <property type="protein sequence ID" value="CAG6757750.1"/>
    <property type="molecule type" value="Transcribed_RNA"/>
</dbReference>
<evidence type="ECO:0000256" key="1">
    <source>
        <dbReference type="SAM" id="Phobius"/>
    </source>
</evidence>
<keyword evidence="1" id="KW-0812">Transmembrane</keyword>
<proteinExistence type="predicted"/>
<organism evidence="2">
    <name type="scientific">Cacopsylla melanoneura</name>
    <dbReference type="NCBI Taxonomy" id="428564"/>
    <lineage>
        <taxon>Eukaryota</taxon>
        <taxon>Metazoa</taxon>
        <taxon>Ecdysozoa</taxon>
        <taxon>Arthropoda</taxon>
        <taxon>Hexapoda</taxon>
        <taxon>Insecta</taxon>
        <taxon>Pterygota</taxon>
        <taxon>Neoptera</taxon>
        <taxon>Paraneoptera</taxon>
        <taxon>Hemiptera</taxon>
        <taxon>Sternorrhyncha</taxon>
        <taxon>Psylloidea</taxon>
        <taxon>Psyllidae</taxon>
        <taxon>Psyllinae</taxon>
        <taxon>Cacopsylla</taxon>
    </lineage>
</organism>
<name>A0A8D9ELF6_9HEMI</name>
<reference evidence="2" key="1">
    <citation type="submission" date="2021-05" db="EMBL/GenBank/DDBJ databases">
        <authorList>
            <person name="Alioto T."/>
            <person name="Alioto T."/>
            <person name="Gomez Garrido J."/>
        </authorList>
    </citation>
    <scope>NUCLEOTIDE SEQUENCE</scope>
</reference>
<protein>
    <submittedName>
        <fullName evidence="2">Uncharacterized protein</fullName>
    </submittedName>
</protein>
<feature type="transmembrane region" description="Helical" evidence="1">
    <location>
        <begin position="21"/>
        <end position="43"/>
    </location>
</feature>
<dbReference type="AlphaFoldDB" id="A0A8D9ELF6"/>